<keyword evidence="1" id="KW-0472">Membrane</keyword>
<evidence type="ECO:0000313" key="2">
    <source>
        <dbReference type="EMBL" id="KRG62283.1"/>
    </source>
</evidence>
<sequence>MGKDDRRPIAARSTGWARALSAALVRSSITPNQISVLSIFFAAIGAAALLHWPGIAGLITCAVCIQLRLICNLLDGMVAMEGGKQTPTGALYNEYPDRIADSLLIVALGYAAGMPWLGWLGALLAALTAYVRLSGASLGLPQNFRGPMAKQHRMAVLTVACLLALIEVLVTHTAYVLPTAAIVIAAGSLLTCITRTRAIAAQ</sequence>
<keyword evidence="1" id="KW-1133">Transmembrane helix</keyword>
<keyword evidence="3" id="KW-1185">Reference proteome</keyword>
<feature type="transmembrane region" description="Helical" evidence="1">
    <location>
        <begin position="34"/>
        <end position="52"/>
    </location>
</feature>
<dbReference type="Gene3D" id="1.20.120.1760">
    <property type="match status" value="1"/>
</dbReference>
<dbReference type="GO" id="GO:0016020">
    <property type="term" value="C:membrane"/>
    <property type="evidence" value="ECO:0007669"/>
    <property type="project" value="InterPro"/>
</dbReference>
<dbReference type="AlphaFoldDB" id="A0A0R0BYG0"/>
<feature type="non-terminal residue" evidence="2">
    <location>
        <position position="202"/>
    </location>
</feature>
<dbReference type="GO" id="GO:0008654">
    <property type="term" value="P:phospholipid biosynthetic process"/>
    <property type="evidence" value="ECO:0007669"/>
    <property type="project" value="InterPro"/>
</dbReference>
<evidence type="ECO:0000256" key="1">
    <source>
        <dbReference type="SAM" id="Phobius"/>
    </source>
</evidence>
<evidence type="ECO:0000313" key="3">
    <source>
        <dbReference type="Proteomes" id="UP000050864"/>
    </source>
</evidence>
<protein>
    <submittedName>
        <fullName evidence="2">CDP-diacylglycerol--glycerol-3-phosphate 3-phosphatidyltransferase</fullName>
    </submittedName>
</protein>
<feature type="transmembrane region" description="Helical" evidence="1">
    <location>
        <begin position="103"/>
        <end position="131"/>
    </location>
</feature>
<gene>
    <name evidence="2" type="ORF">ABB26_16825</name>
</gene>
<comment type="caution">
    <text evidence="2">The sequence shown here is derived from an EMBL/GenBank/DDBJ whole genome shotgun (WGS) entry which is preliminary data.</text>
</comment>
<keyword evidence="1" id="KW-0812">Transmembrane</keyword>
<name>A0A0R0BYG0_9GAMM</name>
<dbReference type="OrthoDB" id="1034332at2"/>
<reference evidence="2 3" key="1">
    <citation type="submission" date="2015-05" db="EMBL/GenBank/DDBJ databases">
        <title>Genome sequencing and analysis of members of genus Stenotrophomonas.</title>
        <authorList>
            <person name="Patil P.P."/>
            <person name="Midha S."/>
            <person name="Patil P.B."/>
        </authorList>
    </citation>
    <scope>NUCLEOTIDE SEQUENCE [LARGE SCALE GENOMIC DNA]</scope>
    <source>
        <strain evidence="2 3">DSM 18929</strain>
    </source>
</reference>
<feature type="transmembrane region" description="Helical" evidence="1">
    <location>
        <begin position="175"/>
        <end position="193"/>
    </location>
</feature>
<dbReference type="InterPro" id="IPR000462">
    <property type="entry name" value="CDP-OH_P_trans"/>
</dbReference>
<dbReference type="InterPro" id="IPR043130">
    <property type="entry name" value="CDP-OH_PTrfase_TM_dom"/>
</dbReference>
<feature type="transmembrane region" description="Helical" evidence="1">
    <location>
        <begin position="152"/>
        <end position="169"/>
    </location>
</feature>
<accession>A0A0R0BYG0</accession>
<dbReference type="Proteomes" id="UP000050864">
    <property type="component" value="Unassembled WGS sequence"/>
</dbReference>
<keyword evidence="2" id="KW-0808">Transferase</keyword>
<dbReference type="STRING" id="405444.ABB26_16825"/>
<dbReference type="EMBL" id="LDJI01000035">
    <property type="protein sequence ID" value="KRG62283.1"/>
    <property type="molecule type" value="Genomic_DNA"/>
</dbReference>
<dbReference type="Pfam" id="PF01066">
    <property type="entry name" value="CDP-OH_P_transf"/>
    <property type="match status" value="1"/>
</dbReference>
<organism evidence="2 3">
    <name type="scientific">Stenotrophomonas humi</name>
    <dbReference type="NCBI Taxonomy" id="405444"/>
    <lineage>
        <taxon>Bacteria</taxon>
        <taxon>Pseudomonadati</taxon>
        <taxon>Pseudomonadota</taxon>
        <taxon>Gammaproteobacteria</taxon>
        <taxon>Lysobacterales</taxon>
        <taxon>Lysobacteraceae</taxon>
        <taxon>Stenotrophomonas</taxon>
    </lineage>
</organism>
<dbReference type="GO" id="GO:0016780">
    <property type="term" value="F:phosphotransferase activity, for other substituted phosphate groups"/>
    <property type="evidence" value="ECO:0007669"/>
    <property type="project" value="InterPro"/>
</dbReference>
<proteinExistence type="predicted"/>
<dbReference type="RefSeq" id="WP_057635869.1">
    <property type="nucleotide sequence ID" value="NZ_LDJI01000035.1"/>
</dbReference>